<dbReference type="PANTHER" id="PTHR11339">
    <property type="entry name" value="EXTRACELLULAR MATRIX GLYCOPROTEIN RELATED"/>
    <property type="match status" value="1"/>
</dbReference>
<dbReference type="Pfam" id="PF08742">
    <property type="entry name" value="C8"/>
    <property type="match status" value="4"/>
</dbReference>
<evidence type="ECO:0000259" key="12">
    <source>
        <dbReference type="PROSITE" id="PS50184"/>
    </source>
</evidence>
<keyword evidence="2" id="KW-0964">Secreted</keyword>
<dbReference type="InterPro" id="IPR001007">
    <property type="entry name" value="VWF_dom"/>
</dbReference>
<evidence type="ECO:0000256" key="8">
    <source>
        <dbReference type="ARBA" id="ARBA00063950"/>
    </source>
</evidence>
<dbReference type="PROSITE" id="PS01185">
    <property type="entry name" value="CTCK_1"/>
    <property type="match status" value="1"/>
</dbReference>
<feature type="domain" description="VWFD" evidence="13">
    <location>
        <begin position="1572"/>
        <end position="1756"/>
    </location>
</feature>
<dbReference type="CDD" id="cd19941">
    <property type="entry name" value="TIL"/>
    <property type="match status" value="3"/>
</dbReference>
<dbReference type="Gene3D" id="2.10.25.10">
    <property type="entry name" value="Laminin"/>
    <property type="match status" value="4"/>
</dbReference>
<organism evidence="14 15">
    <name type="scientific">Camelus dromedarius</name>
    <name type="common">Dromedary</name>
    <name type="synonym">Arabian camel</name>
    <dbReference type="NCBI Taxonomy" id="9838"/>
    <lineage>
        <taxon>Eukaryota</taxon>
        <taxon>Metazoa</taxon>
        <taxon>Chordata</taxon>
        <taxon>Craniata</taxon>
        <taxon>Vertebrata</taxon>
        <taxon>Euteleostomi</taxon>
        <taxon>Mammalia</taxon>
        <taxon>Eutheria</taxon>
        <taxon>Laurasiatheria</taxon>
        <taxon>Artiodactyla</taxon>
        <taxon>Tylopoda</taxon>
        <taxon>Camelidae</taxon>
        <taxon>Camelus</taxon>
    </lineage>
</organism>
<evidence type="ECO:0000256" key="10">
    <source>
        <dbReference type="SAM" id="MobiDB-lite"/>
    </source>
</evidence>
<feature type="compositionally biased region" description="Basic and acidic residues" evidence="10">
    <location>
        <begin position="2217"/>
        <end position="2268"/>
    </location>
</feature>
<evidence type="ECO:0000256" key="6">
    <source>
        <dbReference type="ARBA" id="ARBA00023157"/>
    </source>
</evidence>
<dbReference type="EMBL" id="JWIN03000075">
    <property type="protein sequence ID" value="KAB1251546.1"/>
    <property type="molecule type" value="Genomic_DNA"/>
</dbReference>
<dbReference type="Proteomes" id="UP000299084">
    <property type="component" value="Unassembled WGS sequence"/>
</dbReference>
<feature type="domain" description="VWFC" evidence="12">
    <location>
        <begin position="1907"/>
        <end position="1976"/>
    </location>
</feature>
<reference evidence="14 15" key="1">
    <citation type="journal article" date="2019" name="Mol. Ecol. Resour.">
        <title>Improving Illumina assemblies with Hi-C and long reads: an example with the North African dromedary.</title>
        <authorList>
            <person name="Elbers J.P."/>
            <person name="Rogers M.F."/>
            <person name="Perelman P.L."/>
            <person name="Proskuryakova A.A."/>
            <person name="Serdyukova N.A."/>
            <person name="Johnson W.E."/>
            <person name="Horin P."/>
            <person name="Corander J."/>
            <person name="Murphy D."/>
            <person name="Burger P.A."/>
        </authorList>
    </citation>
    <scope>NUCLEOTIDE SEQUENCE [LARGE SCALE GENOMIC DNA]</scope>
    <source>
        <strain evidence="14">Drom800</strain>
        <tissue evidence="14">Blood</tissue>
    </source>
</reference>
<dbReference type="SMART" id="SM00215">
    <property type="entry name" value="VWC_out"/>
    <property type="match status" value="1"/>
</dbReference>
<feature type="domain" description="VWFC" evidence="12">
    <location>
        <begin position="1978"/>
        <end position="2045"/>
    </location>
</feature>
<dbReference type="PROSITE" id="PS01208">
    <property type="entry name" value="VWFC_1"/>
    <property type="match status" value="1"/>
</dbReference>
<feature type="domain" description="CTCK" evidence="11">
    <location>
        <begin position="2116"/>
        <end position="2211"/>
    </location>
</feature>
<evidence type="ECO:0000256" key="2">
    <source>
        <dbReference type="ARBA" id="ARBA00022525"/>
    </source>
</evidence>
<dbReference type="GO" id="GO:0031012">
    <property type="term" value="C:extracellular matrix"/>
    <property type="evidence" value="ECO:0007669"/>
    <property type="project" value="TreeGrafter"/>
</dbReference>
<feature type="compositionally biased region" description="Low complexity" evidence="10">
    <location>
        <begin position="1453"/>
        <end position="1468"/>
    </location>
</feature>
<accession>A0A5N4BY61</accession>
<dbReference type="FunFam" id="2.10.25.10:FF:000414">
    <property type="entry name" value="von Willebrand factor"/>
    <property type="match status" value="1"/>
</dbReference>
<comment type="subcellular location">
    <subcellularLocation>
        <location evidence="1">Secreted</location>
    </subcellularLocation>
</comment>
<feature type="compositionally biased region" description="Polar residues" evidence="10">
    <location>
        <begin position="1215"/>
        <end position="1231"/>
    </location>
</feature>
<dbReference type="Pfam" id="PF01826">
    <property type="entry name" value="TIL"/>
    <property type="match status" value="3"/>
</dbReference>
<dbReference type="Pfam" id="PF00094">
    <property type="entry name" value="VWD"/>
    <property type="match status" value="4"/>
</dbReference>
<dbReference type="InterPro" id="IPR006207">
    <property type="entry name" value="Cys_knot_C"/>
</dbReference>
<dbReference type="SUPFAM" id="SSF57567">
    <property type="entry name" value="Serine protease inhibitors"/>
    <property type="match status" value="4"/>
</dbReference>
<comment type="caution">
    <text evidence="9">Lacks conserved residue(s) required for the propagation of feature annotation.</text>
</comment>
<feature type="domain" description="VWFD" evidence="13">
    <location>
        <begin position="248"/>
        <end position="423"/>
    </location>
</feature>
<dbReference type="STRING" id="9838.ENSCDRP00005030437"/>
<evidence type="ECO:0000313" key="14">
    <source>
        <dbReference type="EMBL" id="KAB1251546.1"/>
    </source>
</evidence>
<dbReference type="InterPro" id="IPR002919">
    <property type="entry name" value="TIL_dom"/>
</dbReference>
<evidence type="ECO:0000259" key="13">
    <source>
        <dbReference type="PROSITE" id="PS51233"/>
    </source>
</evidence>
<dbReference type="GO" id="GO:0005615">
    <property type="term" value="C:extracellular space"/>
    <property type="evidence" value="ECO:0007669"/>
    <property type="project" value="TreeGrafter"/>
</dbReference>
<gene>
    <name evidence="14" type="primary">Mucin-5AC</name>
    <name evidence="14" type="ORF">Cadr_000030506</name>
</gene>
<dbReference type="PROSITE" id="PS01225">
    <property type="entry name" value="CTCK_2"/>
    <property type="match status" value="1"/>
</dbReference>
<evidence type="ECO:0000259" key="11">
    <source>
        <dbReference type="PROSITE" id="PS01225"/>
    </source>
</evidence>
<dbReference type="FunFam" id="2.10.25.10:FF:000674">
    <property type="entry name" value="Mucin-2"/>
    <property type="match status" value="1"/>
</dbReference>
<evidence type="ECO:0000256" key="1">
    <source>
        <dbReference type="ARBA" id="ARBA00004613"/>
    </source>
</evidence>
<keyword evidence="4" id="KW-0677">Repeat</keyword>
<dbReference type="InterPro" id="IPR001846">
    <property type="entry name" value="VWF_type-D"/>
</dbReference>
<dbReference type="InterPro" id="IPR050780">
    <property type="entry name" value="Mucin_vWF_Thrombospondin_sf"/>
</dbReference>
<sequence length="2282" mass="245846">MSGVLIDQSSSYLELDAKYANQTCGLCGDFNGVPVVNELFSHNVKLTPIEFGNLQKVDGPVEQCQDPVPEPLTNCLTGSDVCEEMLSGGLLSGCSALVNASGYLDACRHDLCHCQQANLTSCACHTLAEYSRQCAHAGGLPLDWRGPLLCPQTCPRNMQFHECGSPCVDTCSNPGHSQLCEDHCIAGCFCPKGMVLDDIGHTGCIPVSQCSCVYNGATYAPGTGYSTDCANCTCSGGRWSCREVPCPGTCLVLGGAHFSTFDERQYTVHGDCSYVLTKPCDSSAFTVLAELRRCGLTDNENCLKSLTLSLGSGHTVIVVKASGEVFVNQIYSQLPVSAANVTLFRPSTFFIVAQTQLGLQLDIQLVPLMQVYVRLAPELRGQTCGLCGNFNQNQADDFRTISGVVEGTAAAFANTWKTQAACPNVKNSFEDPCAFSVENEKYAQHWCSQLTDPHGPFARCHASVSPSTYYSNCMFDTCNCEKSEDCMCAALSSYVWACAARGVLLSGWRDGACTKPTATCPESMTYHYHISTCQPTCRARSDEDVTCSVSFVPVDGCTCPHDTFLDDTGKCVPATSCPCYHGGSMVPNGESLHESGVICSCTQGTLACIGSHSSAPACASPMIYLDCRNATPGAAGATGAGCQKSCHTLDMDCYSPQCVPGCVCPNGLVADGEGGCIPASDCPCVHNEASYRAGQTIRVGCNTWTPMAGNSSAQDGFRVVTENIPCGTTGTTCSKAIKVFLGMGIYLVVDTEVGLVLLWKEDPASPNTQPRLRMWQCTDEPCLATCAVYGDGHYLTFDGQRYSFSGDCAYTLAQSYELKLSDGKAEVIEKDPGQQPPFSIRQMGIYLVVDTEVGLVLLWDKKTSIFLILSPEFKGRVCGLCGNFDDNALNDLTTRSQSVVGDVLEFGNSWKFSPSCPDAQDPKDPCTANPYRKSWAQKQCSIISGDAFSACHAHVEPARYYEACVSDACACDSGGDCECFCTAVAAYARACHEAGVCVSWRTPDICPLFCDYYNPQGQCEWHYLPCGAPCLKTCRNPSGQCLHGVHGLEGCYPKCPPEAPIFDEDQMQCVASCPTPPPPPPCRVQGKSYRPGSAVPSDENCHSCVCTESGVRCTYDSDACVCTYGGQHFRPGDIIYHTADGTGGCISARCGANGTIERRVYACSSTSPTPETTFSFSTTLVLGLTPPPGTRPSPTESTAHTPSSTPSTAPGTSPRMLSSVATPSPTPGCEQQCQWSQWLDVSRPGRGTDSGDFDTLENLRAHGYQVCRAPRQVECRAEGAAGVPLQVLGQHVECSPQELGQDLICDKTVGLICRNEDQLPPICYNYEIRILCCEVCAWTRWFDVDVPSPGPDGGDSETYSNITGRGEKICHLPEHIARLECRAESHPEVSIAELGQVVQCNPKVGLVCRNRDQSGPFTTCFNYQIRVLCCEPPEGCPFPPVTSSVTLSKTPLSPESTSTVSSVTPPSPTEPSTTTCYCSVSGSFYPAGSIIYQQTDLSDHCYYAVCSLDCHVEGETWAMPNCSQATCKGNGVITVRPRQCPAVKELTCANGYPPVSVADDEGCCLSHYECQCVCSGWGDPHYITFDGTYYTFLDNCTYVLVQQIVPVFGHFRVLIQNYFCDAEDRLSCPQSIIIEYRQDRVVLTRKPVHGVMTNEIIFNEKVVSPGFQKDGIVVSQTGIKMYATIPELGVQVMFSGLIFSVEVPFSKFANNTEGQCGTCTNNQEDECRLPGGAVVASCSDMSSHWKVTVPDQPSCDGPPPTPIIPRTTAAPCPPSPICQLILSEVFELCHAVLPPWLYYQGCLFDQCHMPHSDVTCSSLELYASLCASHGVCVDWRGQTNRTCPFTCPADKVYQPCGPSNPSYCYTNHSTNAAVLREEAPFTEGCFCPEGRSLFSRSTEVCVPDDCTSCLGPHGEPVEPGHTVHIDCQECTCEGSPQTMRCRNQACPPPPACPEPGFTPEPADPQPGQCCPQYHCGWTVCSVNGTVYQPGAVVSSNLCETCRCEVPGGPQADTFVISCETQICNTHCQVGFEYQVQGSQCCGSCVPVACVVNVSDSSAVLVPAGESWSDPDSPCVTHKCEKQRDVLVVTTVRKECPPLSCSVDKASLSEDGCCLLCKTSGSSCSVHHKHQVLQQQGCSSPEPVRLSYCQGKCGDTASMYSLEASGAPNSCRCCQELRVSPRNVTLHCADGSRRAISYTEVEECGCVGQRCDSPGDLGHSEEWEPEHSKEQSKEHSKEQSKEHSKEQSKEHSKEQSEEHSKEQSKEKGQKHWGTGALGPRPLQ</sequence>
<dbReference type="Pfam" id="PF13330">
    <property type="entry name" value="Mucin2_WxxW"/>
    <property type="match status" value="2"/>
</dbReference>
<dbReference type="PROSITE" id="PS50184">
    <property type="entry name" value="VWFC_2"/>
    <property type="match status" value="2"/>
</dbReference>
<dbReference type="InterPro" id="IPR036084">
    <property type="entry name" value="Ser_inhib-like_sf"/>
</dbReference>
<name>A0A5N4BY61_CAMDR</name>
<keyword evidence="5" id="KW-0186">Copper</keyword>
<proteinExistence type="predicted"/>
<evidence type="ECO:0000256" key="4">
    <source>
        <dbReference type="ARBA" id="ARBA00022737"/>
    </source>
</evidence>
<dbReference type="SMART" id="SM00832">
    <property type="entry name" value="C8"/>
    <property type="match status" value="4"/>
</dbReference>
<evidence type="ECO:0000256" key="9">
    <source>
        <dbReference type="PROSITE-ProRule" id="PRU00039"/>
    </source>
</evidence>
<keyword evidence="15" id="KW-1185">Reference proteome</keyword>
<comment type="subunit">
    <text evidence="8">Homomultimer; disulfide-linked. The N- and C-terminus mediate their assembly into higher order structures to form filaments. The CTCK domains of two polypeptides associate in the endoplasmic reticulum to generate intermolecularly disulfide-bonded dimers. These dimers progress to the Golgi apparatus, which is a more acidic environment than the endoplasmic reticulum. Under acidic conditions, the N-termini form non-covalent intermolecular interactions that juxtapose assemblies from different CTCK-linked dimers to produce long, disulfide-linked polymers that remain highly compact until secretion.</text>
</comment>
<evidence type="ECO:0000313" key="15">
    <source>
        <dbReference type="Proteomes" id="UP000299084"/>
    </source>
</evidence>
<feature type="region of interest" description="Disordered" evidence="10">
    <location>
        <begin position="1181"/>
        <end position="1231"/>
    </location>
</feature>
<dbReference type="InterPro" id="IPR014853">
    <property type="entry name" value="VWF/SSPO/ZAN-like_Cys-rich_dom"/>
</dbReference>
<dbReference type="FunFam" id="2.10.25.10:FF:000153">
    <property type="entry name" value="MUC5B isoform 1"/>
    <property type="match status" value="1"/>
</dbReference>
<dbReference type="PANTHER" id="PTHR11339:SF401">
    <property type="entry name" value="MUCIN-5AC"/>
    <property type="match status" value="1"/>
</dbReference>
<dbReference type="InterPro" id="IPR025155">
    <property type="entry name" value="WxxW_domain"/>
</dbReference>
<comment type="caution">
    <text evidence="14">The sequence shown here is derived from an EMBL/GenBank/DDBJ whole genome shotgun (WGS) entry which is preliminary data.</text>
</comment>
<protein>
    <submittedName>
        <fullName evidence="14">Mucin-5AC</fullName>
    </submittedName>
</protein>
<feature type="compositionally biased region" description="Low complexity" evidence="10">
    <location>
        <begin position="1192"/>
        <end position="1214"/>
    </location>
</feature>
<feature type="domain" description="VWFD" evidence="13">
    <location>
        <begin position="1"/>
        <end position="65"/>
    </location>
</feature>
<keyword evidence="3" id="KW-0732">Signal</keyword>
<feature type="domain" description="VWFD" evidence="13">
    <location>
        <begin position="724"/>
        <end position="917"/>
    </location>
</feature>
<dbReference type="SMART" id="SM00216">
    <property type="entry name" value="VWD"/>
    <property type="match status" value="3"/>
</dbReference>
<feature type="region of interest" description="Disordered" evidence="10">
    <location>
        <begin position="2216"/>
        <end position="2282"/>
    </location>
</feature>
<evidence type="ECO:0000256" key="5">
    <source>
        <dbReference type="ARBA" id="ARBA00023008"/>
    </source>
</evidence>
<evidence type="ECO:0000256" key="3">
    <source>
        <dbReference type="ARBA" id="ARBA00022729"/>
    </source>
</evidence>
<keyword evidence="7" id="KW-0325">Glycoprotein</keyword>
<dbReference type="PROSITE" id="PS51233">
    <property type="entry name" value="VWFD"/>
    <property type="match status" value="4"/>
</dbReference>
<dbReference type="SMART" id="SM00214">
    <property type="entry name" value="VWC"/>
    <property type="match status" value="5"/>
</dbReference>
<keyword evidence="6" id="KW-1015">Disulfide bond</keyword>
<dbReference type="InterPro" id="IPR058753">
    <property type="entry name" value="TIL_OTOGL_Mucin"/>
</dbReference>
<dbReference type="SMART" id="SM00041">
    <property type="entry name" value="CT"/>
    <property type="match status" value="1"/>
</dbReference>
<evidence type="ECO:0000256" key="7">
    <source>
        <dbReference type="ARBA" id="ARBA00023180"/>
    </source>
</evidence>
<feature type="region of interest" description="Disordered" evidence="10">
    <location>
        <begin position="1447"/>
        <end position="1468"/>
    </location>
</feature>
<dbReference type="Pfam" id="PF25962">
    <property type="entry name" value="TIL_OTOGL_Mucin"/>
    <property type="match status" value="1"/>
</dbReference>